<gene>
    <name evidence="2" type="ORF">BD626DRAFT_525378</name>
</gene>
<organism evidence="2 3">
    <name type="scientific">Schizophyllum amplum</name>
    <dbReference type="NCBI Taxonomy" id="97359"/>
    <lineage>
        <taxon>Eukaryota</taxon>
        <taxon>Fungi</taxon>
        <taxon>Dikarya</taxon>
        <taxon>Basidiomycota</taxon>
        <taxon>Agaricomycotina</taxon>
        <taxon>Agaricomycetes</taxon>
        <taxon>Agaricomycetidae</taxon>
        <taxon>Agaricales</taxon>
        <taxon>Schizophyllaceae</taxon>
        <taxon>Schizophyllum</taxon>
    </lineage>
</organism>
<evidence type="ECO:0000256" key="1">
    <source>
        <dbReference type="SAM" id="MobiDB-lite"/>
    </source>
</evidence>
<protein>
    <submittedName>
        <fullName evidence="2">Uncharacterized protein</fullName>
    </submittedName>
</protein>
<dbReference type="EMBL" id="VDMD01000127">
    <property type="protein sequence ID" value="TRM55498.1"/>
    <property type="molecule type" value="Genomic_DNA"/>
</dbReference>
<name>A0A550BSH5_9AGAR</name>
<evidence type="ECO:0000313" key="2">
    <source>
        <dbReference type="EMBL" id="TRM55498.1"/>
    </source>
</evidence>
<feature type="region of interest" description="Disordered" evidence="1">
    <location>
        <begin position="135"/>
        <end position="157"/>
    </location>
</feature>
<comment type="caution">
    <text evidence="2">The sequence shown here is derived from an EMBL/GenBank/DDBJ whole genome shotgun (WGS) entry which is preliminary data.</text>
</comment>
<dbReference type="Proteomes" id="UP000320762">
    <property type="component" value="Unassembled WGS sequence"/>
</dbReference>
<proteinExistence type="predicted"/>
<sequence>MRSADGRRGLGLPPKTADNIRMRLYRVFHQTRREHVEEVPSRQAVEKQTFVRKVVICPRRPNGSDSASRDYLALSTVSFALTILPPHLSSPFKTTRPLSRLRSSVLGAPARILVPAPLHAYPVTYHSIIDLSPSGFRPSSTTPSSRSSTLTTTAGPLPTSIPRYQPYIMAHSPRAHRILTLSWTCYTIDLFEMLRFS</sequence>
<feature type="compositionally biased region" description="Low complexity" evidence="1">
    <location>
        <begin position="135"/>
        <end position="153"/>
    </location>
</feature>
<feature type="non-terminal residue" evidence="2">
    <location>
        <position position="197"/>
    </location>
</feature>
<accession>A0A550BSH5</accession>
<keyword evidence="3" id="KW-1185">Reference proteome</keyword>
<dbReference type="AlphaFoldDB" id="A0A550BSH5"/>
<evidence type="ECO:0000313" key="3">
    <source>
        <dbReference type="Proteomes" id="UP000320762"/>
    </source>
</evidence>
<reference evidence="2 3" key="1">
    <citation type="journal article" date="2019" name="New Phytol.">
        <title>Comparative genomics reveals unique wood-decay strategies and fruiting body development in the Schizophyllaceae.</title>
        <authorList>
            <person name="Almasi E."/>
            <person name="Sahu N."/>
            <person name="Krizsan K."/>
            <person name="Balint B."/>
            <person name="Kovacs G.M."/>
            <person name="Kiss B."/>
            <person name="Cseklye J."/>
            <person name="Drula E."/>
            <person name="Henrissat B."/>
            <person name="Nagy I."/>
            <person name="Chovatia M."/>
            <person name="Adam C."/>
            <person name="LaButti K."/>
            <person name="Lipzen A."/>
            <person name="Riley R."/>
            <person name="Grigoriev I.V."/>
            <person name="Nagy L.G."/>
        </authorList>
    </citation>
    <scope>NUCLEOTIDE SEQUENCE [LARGE SCALE GENOMIC DNA]</scope>
    <source>
        <strain evidence="2 3">NL-1724</strain>
    </source>
</reference>